<name>A0AAW1A6H6_9HYME</name>
<sequence length="88" mass="9737">MCGPGLNLSQTPKNSQPLRSSIITAVEGRSFADREGIPTRSRNVFLLGPTVGPPVNREDNPEDFPECETESREKWVVALLRTTDPPPY</sequence>
<evidence type="ECO:0000256" key="1">
    <source>
        <dbReference type="SAM" id="MobiDB-lite"/>
    </source>
</evidence>
<keyword evidence="3" id="KW-1185">Reference proteome</keyword>
<dbReference type="Proteomes" id="UP001432146">
    <property type="component" value="Unassembled WGS sequence"/>
</dbReference>
<feature type="region of interest" description="Disordered" evidence="1">
    <location>
        <begin position="44"/>
        <end position="69"/>
    </location>
</feature>
<gene>
    <name evidence="2" type="ORF">QLX08_003506</name>
</gene>
<organism evidence="2 3">
    <name type="scientific">Tetragonisca angustula</name>
    <dbReference type="NCBI Taxonomy" id="166442"/>
    <lineage>
        <taxon>Eukaryota</taxon>
        <taxon>Metazoa</taxon>
        <taxon>Ecdysozoa</taxon>
        <taxon>Arthropoda</taxon>
        <taxon>Hexapoda</taxon>
        <taxon>Insecta</taxon>
        <taxon>Pterygota</taxon>
        <taxon>Neoptera</taxon>
        <taxon>Endopterygota</taxon>
        <taxon>Hymenoptera</taxon>
        <taxon>Apocrita</taxon>
        <taxon>Aculeata</taxon>
        <taxon>Apoidea</taxon>
        <taxon>Anthophila</taxon>
        <taxon>Apidae</taxon>
        <taxon>Tetragonisca</taxon>
    </lineage>
</organism>
<dbReference type="AlphaFoldDB" id="A0AAW1A6H6"/>
<reference evidence="2 3" key="1">
    <citation type="submission" date="2024-05" db="EMBL/GenBank/DDBJ databases">
        <title>The nuclear and mitochondrial genome assemblies of Tetragonisca angustula (Apidae: Meliponini), a tiny yet remarkable pollinator in the Neotropics.</title>
        <authorList>
            <person name="Ferrari R."/>
            <person name="Ricardo P.C."/>
            <person name="Dias F.C."/>
            <person name="Araujo N.S."/>
            <person name="Soares D.O."/>
            <person name="Zhou Q.-S."/>
            <person name="Zhu C.-D."/>
            <person name="Coutinho L."/>
            <person name="Airas M.C."/>
            <person name="Batista T.M."/>
        </authorList>
    </citation>
    <scope>NUCLEOTIDE SEQUENCE [LARGE SCALE GENOMIC DNA]</scope>
    <source>
        <strain evidence="2">ASF017062</strain>
        <tissue evidence="2">Abdomen</tissue>
    </source>
</reference>
<dbReference type="EMBL" id="JAWNGG020000050">
    <property type="protein sequence ID" value="KAK9305493.1"/>
    <property type="molecule type" value="Genomic_DNA"/>
</dbReference>
<evidence type="ECO:0000313" key="2">
    <source>
        <dbReference type="EMBL" id="KAK9305493.1"/>
    </source>
</evidence>
<protein>
    <submittedName>
        <fullName evidence="2">Uncharacterized protein</fullName>
    </submittedName>
</protein>
<evidence type="ECO:0000313" key="3">
    <source>
        <dbReference type="Proteomes" id="UP001432146"/>
    </source>
</evidence>
<accession>A0AAW1A6H6</accession>
<proteinExistence type="predicted"/>
<comment type="caution">
    <text evidence="2">The sequence shown here is derived from an EMBL/GenBank/DDBJ whole genome shotgun (WGS) entry which is preliminary data.</text>
</comment>